<proteinExistence type="predicted"/>
<dbReference type="PANTHER" id="PTHR30590:SF2">
    <property type="entry name" value="INNER MEMBRANE PROTEIN"/>
    <property type="match status" value="1"/>
</dbReference>
<dbReference type="InterPro" id="IPR007349">
    <property type="entry name" value="DUF418"/>
</dbReference>
<feature type="transmembrane region" description="Helical" evidence="1">
    <location>
        <begin position="292"/>
        <end position="318"/>
    </location>
</feature>
<feature type="transmembrane region" description="Helical" evidence="1">
    <location>
        <begin position="18"/>
        <end position="38"/>
    </location>
</feature>
<dbReference type="EMBL" id="QFPJ01000004">
    <property type="protein sequence ID" value="PZQ23961.1"/>
    <property type="molecule type" value="Genomic_DNA"/>
</dbReference>
<sequence length="420" mass="45828">MAMAGGTRLESLDAIRGVAVMGILAMNIVAFALPFPAYGNPAAGGPPASIDLATWFFNFIFVDSKMRGLFSMLFGASTLLVIDSAAAGGRSAAEAHYSRMIWLAIFGLLHFYLIWFGDILFLYAMCGLLLFLFRRLSVKALLLWAIPFFLIGIAIPGSLWMTLSLAEAGRLPAETVAAMQGTLAEMNADMGPDTPVYAREIALYLGSYASIVGHRTGEMAGEPFFYLFIFLWETMGLMLVGMALFKSGMLTGAWDTARYRKWAIAGFAIGVPPLTLLAFYQQQAGFSAAATFGSSIALSVPFDTIMTVGWAALIMLLIRTAASDAVRARLAATGRMAFTNYLVTSIVMTTIFYGYGLGLFGSVGRAALYLFCFGMWAAMLLWSKPWLDRYRYGPLEWLWRSLSRRSRQPMRKDAGAAVSG</sequence>
<protein>
    <submittedName>
        <fullName evidence="3">DUF418 domain-containing protein</fullName>
    </submittedName>
</protein>
<dbReference type="Pfam" id="PF04235">
    <property type="entry name" value="DUF418"/>
    <property type="match status" value="1"/>
</dbReference>
<feature type="transmembrane region" description="Helical" evidence="1">
    <location>
        <begin position="100"/>
        <end position="133"/>
    </location>
</feature>
<name>A0A2W5L3L9_SPHMC</name>
<feature type="transmembrane region" description="Helical" evidence="1">
    <location>
        <begin position="69"/>
        <end position="88"/>
    </location>
</feature>
<evidence type="ECO:0000256" key="1">
    <source>
        <dbReference type="SAM" id="Phobius"/>
    </source>
</evidence>
<feature type="transmembrane region" description="Helical" evidence="1">
    <location>
        <begin position="366"/>
        <end position="382"/>
    </location>
</feature>
<comment type="caution">
    <text evidence="3">The sequence shown here is derived from an EMBL/GenBank/DDBJ whole genome shotgun (WGS) entry which is preliminary data.</text>
</comment>
<accession>A0A2W5L3L9</accession>
<dbReference type="AlphaFoldDB" id="A0A2W5L3L9"/>
<feature type="transmembrane region" description="Helical" evidence="1">
    <location>
        <begin position="338"/>
        <end position="360"/>
    </location>
</feature>
<keyword evidence="1" id="KW-0472">Membrane</keyword>
<feature type="transmembrane region" description="Helical" evidence="1">
    <location>
        <begin position="262"/>
        <end position="280"/>
    </location>
</feature>
<feature type="domain" description="DUF418" evidence="2">
    <location>
        <begin position="244"/>
        <end position="404"/>
    </location>
</feature>
<dbReference type="PANTHER" id="PTHR30590">
    <property type="entry name" value="INNER MEMBRANE PROTEIN"/>
    <property type="match status" value="1"/>
</dbReference>
<dbReference type="InterPro" id="IPR052529">
    <property type="entry name" value="Bact_Transport_Assoc"/>
</dbReference>
<feature type="transmembrane region" description="Helical" evidence="1">
    <location>
        <begin position="44"/>
        <end position="62"/>
    </location>
</feature>
<organism evidence="3 4">
    <name type="scientific">Sphingopyxis macrogoltabida</name>
    <name type="common">Sphingomonas macrogoltabidus</name>
    <dbReference type="NCBI Taxonomy" id="33050"/>
    <lineage>
        <taxon>Bacteria</taxon>
        <taxon>Pseudomonadati</taxon>
        <taxon>Pseudomonadota</taxon>
        <taxon>Alphaproteobacteria</taxon>
        <taxon>Sphingomonadales</taxon>
        <taxon>Sphingomonadaceae</taxon>
        <taxon>Sphingopyxis</taxon>
    </lineage>
</organism>
<dbReference type="Proteomes" id="UP000248597">
    <property type="component" value="Unassembled WGS sequence"/>
</dbReference>
<keyword evidence="1" id="KW-1133">Transmembrane helix</keyword>
<feature type="transmembrane region" description="Helical" evidence="1">
    <location>
        <begin position="140"/>
        <end position="161"/>
    </location>
</feature>
<keyword evidence="1" id="KW-0812">Transmembrane</keyword>
<gene>
    <name evidence="3" type="ORF">DI569_03105</name>
</gene>
<evidence type="ECO:0000259" key="2">
    <source>
        <dbReference type="Pfam" id="PF04235"/>
    </source>
</evidence>
<evidence type="ECO:0000313" key="3">
    <source>
        <dbReference type="EMBL" id="PZQ23961.1"/>
    </source>
</evidence>
<evidence type="ECO:0000313" key="4">
    <source>
        <dbReference type="Proteomes" id="UP000248597"/>
    </source>
</evidence>
<feature type="transmembrane region" description="Helical" evidence="1">
    <location>
        <begin position="224"/>
        <end position="250"/>
    </location>
</feature>
<reference evidence="3 4" key="1">
    <citation type="submission" date="2017-08" db="EMBL/GenBank/DDBJ databases">
        <title>Infants hospitalized years apart are colonized by the same room-sourced microbial strains.</title>
        <authorList>
            <person name="Brooks B."/>
            <person name="Olm M.R."/>
            <person name="Firek B.A."/>
            <person name="Baker R."/>
            <person name="Thomas B.C."/>
            <person name="Morowitz M.J."/>
            <person name="Banfield J.F."/>
        </authorList>
    </citation>
    <scope>NUCLEOTIDE SEQUENCE [LARGE SCALE GENOMIC DNA]</scope>
    <source>
        <strain evidence="3">S2_005_003_R2_47</strain>
    </source>
</reference>